<organism evidence="1">
    <name type="scientific">hydrothermal vent metagenome</name>
    <dbReference type="NCBI Taxonomy" id="652676"/>
    <lineage>
        <taxon>unclassified sequences</taxon>
        <taxon>metagenomes</taxon>
        <taxon>ecological metagenomes</taxon>
    </lineage>
</organism>
<accession>A0A3B1CSJ2</accession>
<sequence>MILNKYLGMLFLIFVTINSLFGGNLNSENSCASLKISPLQEFAITASTGEKPQSKVWFHDDAWWAVLPNKNGTQLWQLVNTKWVNVLHLSDSTNTTADIKAVGNVTHILLYQGWNSELVSLEYDAENKKYQLWSVRPYPVSIHLERSSETATIDIGASDRMWLASDDEAEVHVRWSDPPYNKWSKPITIASNIAHDDICAITAFPNGNIGVLWSNQLTKRFGFRVHDHNTSPDNWSDDEIPASSSAISWKDGMADDHLNIAVASDGTLYAAVKTSYDTEGYPLIALLVRRPSGKWDKLYNVDDEGSRGIVLLNESKNCLMVVYTSYRDHKIVCKSSDTKLISFGVRQTLMNSVHEIKNINNASSTKQNFDDEVVIIASEPGFARSVRIRWSK</sequence>
<gene>
    <name evidence="1" type="ORF">MNBD_IGNAVI01-1552</name>
</gene>
<name>A0A3B1CSJ2_9ZZZZ</name>
<evidence type="ECO:0000313" key="1">
    <source>
        <dbReference type="EMBL" id="VAX19637.1"/>
    </source>
</evidence>
<dbReference type="AlphaFoldDB" id="A0A3B1CSJ2"/>
<proteinExistence type="predicted"/>
<protein>
    <submittedName>
        <fullName evidence="1">Uncharacterized protein</fullName>
    </submittedName>
</protein>
<reference evidence="1" key="1">
    <citation type="submission" date="2018-06" db="EMBL/GenBank/DDBJ databases">
        <authorList>
            <person name="Zhirakovskaya E."/>
        </authorList>
    </citation>
    <scope>NUCLEOTIDE SEQUENCE</scope>
</reference>
<dbReference type="EMBL" id="UOGD01000147">
    <property type="protein sequence ID" value="VAX19637.1"/>
    <property type="molecule type" value="Genomic_DNA"/>
</dbReference>